<dbReference type="AlphaFoldDB" id="A0AAD4MQ44"/>
<dbReference type="PANTHER" id="PTHR21523:SF37">
    <property type="entry name" value="MLT-TEN (MLT-10) RELATED"/>
    <property type="match status" value="1"/>
</dbReference>
<organism evidence="1 2">
    <name type="scientific">Ditylenchus destructor</name>
    <dbReference type="NCBI Taxonomy" id="166010"/>
    <lineage>
        <taxon>Eukaryota</taxon>
        <taxon>Metazoa</taxon>
        <taxon>Ecdysozoa</taxon>
        <taxon>Nematoda</taxon>
        <taxon>Chromadorea</taxon>
        <taxon>Rhabditida</taxon>
        <taxon>Tylenchina</taxon>
        <taxon>Tylenchomorpha</taxon>
        <taxon>Sphaerularioidea</taxon>
        <taxon>Anguinidae</taxon>
        <taxon>Anguininae</taxon>
        <taxon>Ditylenchus</taxon>
    </lineage>
</organism>
<comment type="caution">
    <text evidence="1">The sequence shown here is derived from an EMBL/GenBank/DDBJ whole genome shotgun (WGS) entry which is preliminary data.</text>
</comment>
<protein>
    <submittedName>
        <fullName evidence="1">Moulting cycle domain-containing protein</fullName>
    </submittedName>
</protein>
<evidence type="ECO:0000313" key="2">
    <source>
        <dbReference type="Proteomes" id="UP001201812"/>
    </source>
</evidence>
<reference evidence="1" key="1">
    <citation type="submission" date="2022-01" db="EMBL/GenBank/DDBJ databases">
        <title>Genome Sequence Resource for Two Populations of Ditylenchus destructor, the Migratory Endoparasitic Phytonematode.</title>
        <authorList>
            <person name="Zhang H."/>
            <person name="Lin R."/>
            <person name="Xie B."/>
        </authorList>
    </citation>
    <scope>NUCLEOTIDE SEQUENCE</scope>
    <source>
        <strain evidence="1">BazhouSP</strain>
    </source>
</reference>
<dbReference type="EMBL" id="JAKKPZ010000101">
    <property type="protein sequence ID" value="KAI1702305.1"/>
    <property type="molecule type" value="Genomic_DNA"/>
</dbReference>
<dbReference type="Pfam" id="PF04870">
    <property type="entry name" value="Moulting_cycle"/>
    <property type="match status" value="1"/>
</dbReference>
<keyword evidence="2" id="KW-1185">Reference proteome</keyword>
<evidence type="ECO:0000313" key="1">
    <source>
        <dbReference type="EMBL" id="KAI1702305.1"/>
    </source>
</evidence>
<accession>A0AAD4MQ44</accession>
<dbReference type="InterPro" id="IPR006954">
    <property type="entry name" value="Mlt-10-like"/>
</dbReference>
<sequence length="210" mass="24116">MPNVLAASPDQNQVHIRVDLIVSPRFLNVVPEEEQSKTDTVDFLSPSLFALHNKGKDVEQAASLPNLMRNFSVGDQDKWMDLIMEAAGVVEQVEKLDTDYKKAENMEEYKKKYEKEFRAKDGTPLYFTPENVTKTFGQAEQRKIDTHVNLSQSLSKEQVLLIIFHTVIDVENLLGCAIFSYYVEYSCLLWNNPESQQIMDFSGTMIRRKT</sequence>
<dbReference type="PANTHER" id="PTHR21523">
    <property type="match status" value="1"/>
</dbReference>
<proteinExistence type="predicted"/>
<gene>
    <name evidence="1" type="ORF">DdX_15574</name>
</gene>
<dbReference type="Proteomes" id="UP001201812">
    <property type="component" value="Unassembled WGS sequence"/>
</dbReference>
<name>A0AAD4MQ44_9BILA</name>